<gene>
    <name evidence="4" type="ordered locus">Celly_0192</name>
</gene>
<proteinExistence type="inferred from homology"/>
<protein>
    <submittedName>
        <fullName evidence="4">Beta-lactamase domain protein</fullName>
    </submittedName>
</protein>
<dbReference type="PANTHER" id="PTHR42951:SF4">
    <property type="entry name" value="ACYL-COENZYME A THIOESTERASE MBLAC2"/>
    <property type="match status" value="1"/>
</dbReference>
<dbReference type="InterPro" id="IPR036866">
    <property type="entry name" value="RibonucZ/Hydroxyglut_hydro"/>
</dbReference>
<dbReference type="KEGG" id="cly:Celly_0192"/>
<dbReference type="eggNOG" id="COG0491">
    <property type="taxonomic scope" value="Bacteria"/>
</dbReference>
<evidence type="ECO:0000256" key="1">
    <source>
        <dbReference type="ARBA" id="ARBA00005250"/>
    </source>
</evidence>
<dbReference type="PANTHER" id="PTHR42951">
    <property type="entry name" value="METALLO-BETA-LACTAMASE DOMAIN-CONTAINING"/>
    <property type="match status" value="1"/>
</dbReference>
<dbReference type="InterPro" id="IPR050855">
    <property type="entry name" value="NDM-1-like"/>
</dbReference>
<evidence type="ECO:0000256" key="2">
    <source>
        <dbReference type="SAM" id="SignalP"/>
    </source>
</evidence>
<name>F0RGK2_CELLC</name>
<evidence type="ECO:0000313" key="5">
    <source>
        <dbReference type="Proteomes" id="UP000007487"/>
    </source>
</evidence>
<dbReference type="Proteomes" id="UP000007487">
    <property type="component" value="Chromosome"/>
</dbReference>
<dbReference type="GO" id="GO:0017001">
    <property type="term" value="P:antibiotic catabolic process"/>
    <property type="evidence" value="ECO:0007669"/>
    <property type="project" value="UniProtKB-ARBA"/>
</dbReference>
<keyword evidence="5" id="KW-1185">Reference proteome</keyword>
<dbReference type="CDD" id="cd16282">
    <property type="entry name" value="metallo-hydrolase-like_MBL-fold"/>
    <property type="match status" value="1"/>
</dbReference>
<keyword evidence="2" id="KW-0732">Signal</keyword>
<dbReference type="SUPFAM" id="SSF56281">
    <property type="entry name" value="Metallo-hydrolase/oxidoreductase"/>
    <property type="match status" value="1"/>
</dbReference>
<dbReference type="RefSeq" id="WP_013619775.1">
    <property type="nucleotide sequence ID" value="NC_015167.1"/>
</dbReference>
<feature type="domain" description="Metallo-beta-lactamase" evidence="3">
    <location>
        <begin position="45"/>
        <end position="229"/>
    </location>
</feature>
<dbReference type="SMART" id="SM00849">
    <property type="entry name" value="Lactamase_B"/>
    <property type="match status" value="1"/>
</dbReference>
<comment type="similarity">
    <text evidence="1">Belongs to the metallo-beta-lactamase superfamily. Class-B beta-lactamase family.</text>
</comment>
<dbReference type="HOGENOM" id="CLU_056342_3_0_10"/>
<evidence type="ECO:0000313" key="4">
    <source>
        <dbReference type="EMBL" id="ADY28027.1"/>
    </source>
</evidence>
<dbReference type="Pfam" id="PF00753">
    <property type="entry name" value="Lactamase_B"/>
    <property type="match status" value="1"/>
</dbReference>
<accession>F0RGK2</accession>
<dbReference type="InterPro" id="IPR001279">
    <property type="entry name" value="Metallo-B-lactamas"/>
</dbReference>
<organism evidence="4 5">
    <name type="scientific">Cellulophaga lytica (strain ATCC 23178 / DSM 7489 / JCM 8516 / NBRC 14961 / NCIMB 1423 / VKM B-1433 / Cy l20)</name>
    <dbReference type="NCBI Taxonomy" id="867900"/>
    <lineage>
        <taxon>Bacteria</taxon>
        <taxon>Pseudomonadati</taxon>
        <taxon>Bacteroidota</taxon>
        <taxon>Flavobacteriia</taxon>
        <taxon>Flavobacteriales</taxon>
        <taxon>Flavobacteriaceae</taxon>
        <taxon>Cellulophaga</taxon>
    </lineage>
</organism>
<sequence length="300" mass="33706">MMKTTKFAFLLPFLMFAAIVQSQSNDVKMQVDKLTPQMYMLTGQGGNIGVFVGEEYVLMIDDQFSRLSTKIKQAIKSITTKPIVYLLNTHMHGDHTGGNANFNNQTTTIIAHQKVRERLVNENEKALLSKKIDSVTAHKKLPEITFSDTMLLYDADETIMAIHVHNAHTDGDAQIYFSKNNVLHMGDTYFSGKYPYIDLNRGGSVGGYINALKKAAILANEDTKIIPGHGKLSNKKELESYILMLETIYVNVKKEIGAGKSLEQVIANKQITANYDATYAWSFISAEKIRETFYKSLMNK</sequence>
<feature type="chain" id="PRO_5003259449" evidence="2">
    <location>
        <begin position="23"/>
        <end position="300"/>
    </location>
</feature>
<dbReference type="Gene3D" id="3.60.15.10">
    <property type="entry name" value="Ribonuclease Z/Hydroxyacylglutathione hydrolase-like"/>
    <property type="match status" value="1"/>
</dbReference>
<reference evidence="4 5" key="1">
    <citation type="journal article" date="2011" name="Stand. Genomic Sci.">
        <title>Complete genome sequence of Cellulophaga lytica type strain (LIM- 21).</title>
        <authorList>
            <person name="Pati A."/>
            <person name="Abt B."/>
            <person name="Teshima H."/>
            <person name="Nolan M."/>
            <person name="Lapidus A."/>
            <person name="Lucas S."/>
            <person name="Hammon N."/>
            <person name="Deshpande S."/>
            <person name="Cheng J.F."/>
            <person name="Tapia R."/>
            <person name="Han C."/>
            <person name="Goodwin L."/>
            <person name="Pitluck S."/>
            <person name="Liolios K."/>
            <person name="Pagani I."/>
            <person name="Mavromatis K."/>
            <person name="Ovchinikova G."/>
            <person name="Chen A."/>
            <person name="Palaniappan K."/>
            <person name="Land M."/>
            <person name="Hauser L."/>
            <person name="Jeffries C.D."/>
            <person name="Detter J.C."/>
            <person name="Brambilla E.M."/>
            <person name="Kannan K.P."/>
            <person name="Rohde M."/>
            <person name="Spring S."/>
            <person name="Goker M."/>
            <person name="Woyke T."/>
            <person name="Bristow J."/>
            <person name="Eisen J.A."/>
            <person name="Markowitz V."/>
            <person name="Hugenholtz P."/>
            <person name="Kyrpides N.C."/>
            <person name="Klenk H.P."/>
            <person name="Ivanova N."/>
        </authorList>
    </citation>
    <scope>NUCLEOTIDE SEQUENCE [LARGE SCALE GENOMIC DNA]</scope>
    <source>
        <strain evidence="5">ATCC 23178 / DSM 7489 / JCM 8516 / NBRC 14961 / NCIMB 1423 / VKM B-1433 / Cy l20</strain>
    </source>
</reference>
<dbReference type="AlphaFoldDB" id="F0RGK2"/>
<dbReference type="EMBL" id="CP002534">
    <property type="protein sequence ID" value="ADY28027.1"/>
    <property type="molecule type" value="Genomic_DNA"/>
</dbReference>
<dbReference type="STRING" id="867900.Celly_0192"/>
<feature type="signal peptide" evidence="2">
    <location>
        <begin position="1"/>
        <end position="22"/>
    </location>
</feature>
<evidence type="ECO:0000259" key="3">
    <source>
        <dbReference type="SMART" id="SM00849"/>
    </source>
</evidence>